<name>A0ACD3ZU41_9BACI</name>
<proteinExistence type="predicted"/>
<protein>
    <submittedName>
        <fullName evidence="1">LysM peptidoglycan-binding domain-containing protein</fullName>
    </submittedName>
</protein>
<evidence type="ECO:0000313" key="2">
    <source>
        <dbReference type="Proteomes" id="UP000830837"/>
    </source>
</evidence>
<evidence type="ECO:0000313" key="1">
    <source>
        <dbReference type="EMBL" id="UPV77473.1"/>
    </source>
</evidence>
<accession>A0ACD3ZU41</accession>
<organism evidence="1 2">
    <name type="scientific">Bacillus rugosus</name>
    <dbReference type="NCBI Taxonomy" id="2715209"/>
    <lineage>
        <taxon>Bacteria</taxon>
        <taxon>Bacillati</taxon>
        <taxon>Bacillota</taxon>
        <taxon>Bacilli</taxon>
        <taxon>Bacillales</taxon>
        <taxon>Bacillaceae</taxon>
        <taxon>Bacillus</taxon>
    </lineage>
</organism>
<sequence>MTNMSRVERRKAQNLYEDQNAAALADDYVDDDGESLPTRQSVKKQREQKKKQGKTKTPLFTVLAVLFVFVPVIVLVTLFYLKSHPDNHNDYEDVFIDSSQSKYEVVPKPEDKNDTADNKEAQESKETALQQESKKKSEDTKAKEPAKTTTDKKQPAVAEKEHSADKEEATAAAASSPQQEAASEVQQSAEPVQYEPKRVVKHTVQKKETLYRISMKYYKSRSGEEKIRVYNHLNGNDVYTGQVLDIPLMDE</sequence>
<gene>
    <name evidence="1" type="ORF">M0696_11370</name>
</gene>
<keyword evidence="2" id="KW-1185">Reference proteome</keyword>
<dbReference type="Proteomes" id="UP000830837">
    <property type="component" value="Chromosome"/>
</dbReference>
<dbReference type="EMBL" id="CP096590">
    <property type="protein sequence ID" value="UPV77473.1"/>
    <property type="molecule type" value="Genomic_DNA"/>
</dbReference>
<reference evidence="1" key="1">
    <citation type="submission" date="2022-04" db="EMBL/GenBank/DDBJ databases">
        <title>Complete genome of Bacillus.</title>
        <authorList>
            <person name="Kong X."/>
            <person name="Hou M."/>
        </authorList>
    </citation>
    <scope>NUCLEOTIDE SEQUENCE</scope>
    <source>
        <strain evidence="1">A78.1</strain>
    </source>
</reference>